<gene>
    <name evidence="3" type="ORF">GUITHDRAFT_105597</name>
</gene>
<reference evidence="4" key="3">
    <citation type="submission" date="2015-06" db="UniProtKB">
        <authorList>
            <consortium name="EnsemblProtists"/>
        </authorList>
    </citation>
    <scope>IDENTIFICATION</scope>
</reference>
<sequence length="205" mass="21628">MATVAAAAADRVCPAAARKNRNEHRSAAAVVLSALLLVLLSFHIGEGQGSPRKELLAGGSAVDISALPSAAEQQALTHLHLHAAPEKAGYDSLLSNGPFVPPRTKMLEKLSRKSMLGGSIGIDGSVHLLRSAKQILQDRLRSPGGGMKQVPAPSGRQTVDEAAGEEGEDAEEALREQKRRLAAKLKKLEEAAGANEFYSIKELNT</sequence>
<accession>L1JK32</accession>
<feature type="compositionally biased region" description="Acidic residues" evidence="1">
    <location>
        <begin position="162"/>
        <end position="171"/>
    </location>
</feature>
<dbReference type="KEGG" id="gtt:GUITHDRAFT_105597"/>
<keyword evidence="5" id="KW-1185">Reference proteome</keyword>
<evidence type="ECO:0000256" key="2">
    <source>
        <dbReference type="SAM" id="Phobius"/>
    </source>
</evidence>
<keyword evidence="2" id="KW-0472">Membrane</keyword>
<reference evidence="3 5" key="1">
    <citation type="journal article" date="2012" name="Nature">
        <title>Algal genomes reveal evolutionary mosaicism and the fate of nucleomorphs.</title>
        <authorList>
            <consortium name="DOE Joint Genome Institute"/>
            <person name="Curtis B.A."/>
            <person name="Tanifuji G."/>
            <person name="Burki F."/>
            <person name="Gruber A."/>
            <person name="Irimia M."/>
            <person name="Maruyama S."/>
            <person name="Arias M.C."/>
            <person name="Ball S.G."/>
            <person name="Gile G.H."/>
            <person name="Hirakawa Y."/>
            <person name="Hopkins J.F."/>
            <person name="Kuo A."/>
            <person name="Rensing S.A."/>
            <person name="Schmutz J."/>
            <person name="Symeonidi A."/>
            <person name="Elias M."/>
            <person name="Eveleigh R.J."/>
            <person name="Herman E.K."/>
            <person name="Klute M.J."/>
            <person name="Nakayama T."/>
            <person name="Obornik M."/>
            <person name="Reyes-Prieto A."/>
            <person name="Armbrust E.V."/>
            <person name="Aves S.J."/>
            <person name="Beiko R.G."/>
            <person name="Coutinho P."/>
            <person name="Dacks J.B."/>
            <person name="Durnford D.G."/>
            <person name="Fast N.M."/>
            <person name="Green B.R."/>
            <person name="Grisdale C.J."/>
            <person name="Hempel F."/>
            <person name="Henrissat B."/>
            <person name="Hoppner M.P."/>
            <person name="Ishida K."/>
            <person name="Kim E."/>
            <person name="Koreny L."/>
            <person name="Kroth P.G."/>
            <person name="Liu Y."/>
            <person name="Malik S.B."/>
            <person name="Maier U.G."/>
            <person name="McRose D."/>
            <person name="Mock T."/>
            <person name="Neilson J.A."/>
            <person name="Onodera N.T."/>
            <person name="Poole A.M."/>
            <person name="Pritham E.J."/>
            <person name="Richards T.A."/>
            <person name="Rocap G."/>
            <person name="Roy S.W."/>
            <person name="Sarai C."/>
            <person name="Schaack S."/>
            <person name="Shirato S."/>
            <person name="Slamovits C.H."/>
            <person name="Spencer D.F."/>
            <person name="Suzuki S."/>
            <person name="Worden A.Z."/>
            <person name="Zauner S."/>
            <person name="Barry K."/>
            <person name="Bell C."/>
            <person name="Bharti A.K."/>
            <person name="Crow J.A."/>
            <person name="Grimwood J."/>
            <person name="Kramer R."/>
            <person name="Lindquist E."/>
            <person name="Lucas S."/>
            <person name="Salamov A."/>
            <person name="McFadden G.I."/>
            <person name="Lane C.E."/>
            <person name="Keeling P.J."/>
            <person name="Gray M.W."/>
            <person name="Grigoriev I.V."/>
            <person name="Archibald J.M."/>
        </authorList>
    </citation>
    <scope>NUCLEOTIDE SEQUENCE</scope>
    <source>
        <strain evidence="3 5">CCMP2712</strain>
    </source>
</reference>
<evidence type="ECO:0000313" key="3">
    <source>
        <dbReference type="EMBL" id="EKX48450.1"/>
    </source>
</evidence>
<evidence type="ECO:0000313" key="4">
    <source>
        <dbReference type="EnsemblProtists" id="EKX48450"/>
    </source>
</evidence>
<reference evidence="5" key="2">
    <citation type="submission" date="2012-11" db="EMBL/GenBank/DDBJ databases">
        <authorList>
            <person name="Kuo A."/>
            <person name="Curtis B.A."/>
            <person name="Tanifuji G."/>
            <person name="Burki F."/>
            <person name="Gruber A."/>
            <person name="Irimia M."/>
            <person name="Maruyama S."/>
            <person name="Arias M.C."/>
            <person name="Ball S.G."/>
            <person name="Gile G.H."/>
            <person name="Hirakawa Y."/>
            <person name="Hopkins J.F."/>
            <person name="Rensing S.A."/>
            <person name="Schmutz J."/>
            <person name="Symeonidi A."/>
            <person name="Elias M."/>
            <person name="Eveleigh R.J."/>
            <person name="Herman E.K."/>
            <person name="Klute M.J."/>
            <person name="Nakayama T."/>
            <person name="Obornik M."/>
            <person name="Reyes-Prieto A."/>
            <person name="Armbrust E.V."/>
            <person name="Aves S.J."/>
            <person name="Beiko R.G."/>
            <person name="Coutinho P."/>
            <person name="Dacks J.B."/>
            <person name="Durnford D.G."/>
            <person name="Fast N.M."/>
            <person name="Green B.R."/>
            <person name="Grisdale C."/>
            <person name="Hempe F."/>
            <person name="Henrissat B."/>
            <person name="Hoppner M.P."/>
            <person name="Ishida K.-I."/>
            <person name="Kim E."/>
            <person name="Koreny L."/>
            <person name="Kroth P.G."/>
            <person name="Liu Y."/>
            <person name="Malik S.-B."/>
            <person name="Maier U.G."/>
            <person name="McRose D."/>
            <person name="Mock T."/>
            <person name="Neilson J.A."/>
            <person name="Onodera N.T."/>
            <person name="Poole A.M."/>
            <person name="Pritham E.J."/>
            <person name="Richards T.A."/>
            <person name="Rocap G."/>
            <person name="Roy S.W."/>
            <person name="Sarai C."/>
            <person name="Schaack S."/>
            <person name="Shirato S."/>
            <person name="Slamovits C.H."/>
            <person name="Spencer D.F."/>
            <person name="Suzuki S."/>
            <person name="Worden A.Z."/>
            <person name="Zauner S."/>
            <person name="Barry K."/>
            <person name="Bell C."/>
            <person name="Bharti A.K."/>
            <person name="Crow J.A."/>
            <person name="Grimwood J."/>
            <person name="Kramer R."/>
            <person name="Lindquist E."/>
            <person name="Lucas S."/>
            <person name="Salamov A."/>
            <person name="McFadden G.I."/>
            <person name="Lane C.E."/>
            <person name="Keeling P.J."/>
            <person name="Gray M.W."/>
            <person name="Grigoriev I.V."/>
            <person name="Archibald J.M."/>
        </authorList>
    </citation>
    <scope>NUCLEOTIDE SEQUENCE</scope>
    <source>
        <strain evidence="5">CCMP2712</strain>
    </source>
</reference>
<feature type="transmembrane region" description="Helical" evidence="2">
    <location>
        <begin position="27"/>
        <end position="45"/>
    </location>
</feature>
<dbReference type="RefSeq" id="XP_005835430.1">
    <property type="nucleotide sequence ID" value="XM_005835373.1"/>
</dbReference>
<protein>
    <submittedName>
        <fullName evidence="3 4">Uncharacterized protein</fullName>
    </submittedName>
</protein>
<keyword evidence="2" id="KW-1133">Transmembrane helix</keyword>
<dbReference type="EnsemblProtists" id="EKX48450">
    <property type="protein sequence ID" value="EKX48450"/>
    <property type="gene ID" value="GUITHDRAFT_105597"/>
</dbReference>
<evidence type="ECO:0000313" key="5">
    <source>
        <dbReference type="Proteomes" id="UP000011087"/>
    </source>
</evidence>
<feature type="region of interest" description="Disordered" evidence="1">
    <location>
        <begin position="140"/>
        <end position="175"/>
    </location>
</feature>
<organism evidence="3">
    <name type="scientific">Guillardia theta (strain CCMP2712)</name>
    <name type="common">Cryptophyte</name>
    <dbReference type="NCBI Taxonomy" id="905079"/>
    <lineage>
        <taxon>Eukaryota</taxon>
        <taxon>Cryptophyceae</taxon>
        <taxon>Pyrenomonadales</taxon>
        <taxon>Geminigeraceae</taxon>
        <taxon>Guillardia</taxon>
    </lineage>
</organism>
<proteinExistence type="predicted"/>
<dbReference type="Proteomes" id="UP000011087">
    <property type="component" value="Unassembled WGS sequence"/>
</dbReference>
<dbReference type="GeneID" id="17305337"/>
<evidence type="ECO:0000256" key="1">
    <source>
        <dbReference type="SAM" id="MobiDB-lite"/>
    </source>
</evidence>
<dbReference type="PaxDb" id="55529-EKX48450"/>
<keyword evidence="2" id="KW-0812">Transmembrane</keyword>
<name>L1JK32_GUITC</name>
<dbReference type="EMBL" id="JH992985">
    <property type="protein sequence ID" value="EKX48450.1"/>
    <property type="molecule type" value="Genomic_DNA"/>
</dbReference>
<dbReference type="HOGENOM" id="CLU_1339720_0_0_1"/>
<dbReference type="AlphaFoldDB" id="L1JK32"/>